<gene>
    <name evidence="1" type="ORF">LQG66_28970</name>
</gene>
<name>A0ABY3R8G9_9BRAD</name>
<organism evidence="1 2">
    <name type="scientific">Bradyrhizobium ontarionense</name>
    <dbReference type="NCBI Taxonomy" id="2898149"/>
    <lineage>
        <taxon>Bacteria</taxon>
        <taxon>Pseudomonadati</taxon>
        <taxon>Pseudomonadota</taxon>
        <taxon>Alphaproteobacteria</taxon>
        <taxon>Hyphomicrobiales</taxon>
        <taxon>Nitrobacteraceae</taxon>
        <taxon>Bradyrhizobium</taxon>
    </lineage>
</organism>
<dbReference type="Proteomes" id="UP001431010">
    <property type="component" value="Chromosome"/>
</dbReference>
<protein>
    <submittedName>
        <fullName evidence="1">Uncharacterized protein</fullName>
    </submittedName>
</protein>
<evidence type="ECO:0000313" key="1">
    <source>
        <dbReference type="EMBL" id="UFZ03239.1"/>
    </source>
</evidence>
<sequence>MKAVAAGKWAMLSFWTPEDFRPKVVGLDGLNDHWEPIIHDARELAFTKSQRGLQNADFWDPLPAPPKTVNSTSSEREPDWFDYVELPLFEARAFEHPFGLPREQDRAESLQARRARWLLSLLDVPSSIDRRRFLGKFIELFEHFNHANTFKAVSDLALNGASADDIITAFHLKLAWAECPIFWSIRQSKVRAPFIPQNGQAMLTWTKAVRLTILSKGLPAECIIRDDWYEEWLVVPFGDPAFWFFIDYVTLRLEAFAAGALELPDELRRKDVRSLPSPSFGGNSLDGTLLGSPSRTGQLVRLATDAWGLSCLTDKVSEAAAE</sequence>
<evidence type="ECO:0000313" key="2">
    <source>
        <dbReference type="Proteomes" id="UP001431010"/>
    </source>
</evidence>
<keyword evidence="2" id="KW-1185">Reference proteome</keyword>
<accession>A0ABY3R8G9</accession>
<dbReference type="EMBL" id="CP088156">
    <property type="protein sequence ID" value="UFZ03239.1"/>
    <property type="molecule type" value="Genomic_DNA"/>
</dbReference>
<proteinExistence type="predicted"/>
<reference evidence="1" key="1">
    <citation type="journal article" date="2024" name="Antonie Van Leeuwenhoek">
        <title>Bradyrhizobium ontarionense sp. nov., a novel bacterial symbiont isolated from Aeschynomene indica (Indian jointvetch), harbours photosynthesis, nitrogen fixation and nitrous oxide (N2O) reductase genes.</title>
        <authorList>
            <person name="Bromfield E.S.P."/>
            <person name="Cloutier S."/>
        </authorList>
    </citation>
    <scope>NUCLEOTIDE SEQUENCE</scope>
    <source>
        <strain evidence="1">A19</strain>
    </source>
</reference>
<dbReference type="RefSeq" id="WP_231319262.1">
    <property type="nucleotide sequence ID" value="NZ_CP088156.1"/>
</dbReference>